<feature type="region of interest" description="Disordered" evidence="1">
    <location>
        <begin position="164"/>
        <end position="246"/>
    </location>
</feature>
<protein>
    <submittedName>
        <fullName evidence="2">Uncharacterized protein</fullName>
    </submittedName>
</protein>
<organism evidence="2 3">
    <name type="scientific">Moniliophthora roreri</name>
    <name type="common">Frosty pod rot fungus</name>
    <name type="synonym">Monilia roreri</name>
    <dbReference type="NCBI Taxonomy" id="221103"/>
    <lineage>
        <taxon>Eukaryota</taxon>
        <taxon>Fungi</taxon>
        <taxon>Dikarya</taxon>
        <taxon>Basidiomycota</taxon>
        <taxon>Agaricomycotina</taxon>
        <taxon>Agaricomycetes</taxon>
        <taxon>Agaricomycetidae</taxon>
        <taxon>Agaricales</taxon>
        <taxon>Marasmiineae</taxon>
        <taxon>Marasmiaceae</taxon>
        <taxon>Moniliophthora</taxon>
    </lineage>
</organism>
<reference evidence="2 3" key="1">
    <citation type="submission" date="2015-12" db="EMBL/GenBank/DDBJ databases">
        <title>Draft genome sequence of Moniliophthora roreri, the causal agent of frosty pod rot of cacao.</title>
        <authorList>
            <person name="Aime M.C."/>
            <person name="Diaz-Valderrama J.R."/>
            <person name="Kijpornyongpan T."/>
            <person name="Phillips-Mora W."/>
        </authorList>
    </citation>
    <scope>NUCLEOTIDE SEQUENCE [LARGE SCALE GENOMIC DNA]</scope>
    <source>
        <strain evidence="2 3">MCA 2952</strain>
    </source>
</reference>
<evidence type="ECO:0000256" key="1">
    <source>
        <dbReference type="SAM" id="MobiDB-lite"/>
    </source>
</evidence>
<evidence type="ECO:0000313" key="2">
    <source>
        <dbReference type="EMBL" id="KTB27513.1"/>
    </source>
</evidence>
<gene>
    <name evidence="2" type="ORF">WG66_19909</name>
</gene>
<feature type="region of interest" description="Disordered" evidence="1">
    <location>
        <begin position="78"/>
        <end position="100"/>
    </location>
</feature>
<dbReference type="EMBL" id="LATX01002542">
    <property type="protein sequence ID" value="KTB27513.1"/>
    <property type="molecule type" value="Genomic_DNA"/>
</dbReference>
<proteinExistence type="predicted"/>
<accession>A0A0W0ETW3</accession>
<dbReference type="AlphaFoldDB" id="A0A0W0ETW3"/>
<dbReference type="Proteomes" id="UP000054988">
    <property type="component" value="Unassembled WGS sequence"/>
</dbReference>
<sequence>MPFGGEQRRERTTVTEGDWGVVNSESGVRIHTAEYGIVNEPNSAEANNEFVHTRINKGDYMAISIDTDFVGKGVTVRSRTGDSGMGNSHHTVNKGNGIVVNNNSTLPEGYNERQRMETMKLQAFYAQTLGHLRPEQLNPSMNQATSAPNATYGVGHSYDADVHKQHAHSPATPAVPMPYSYYPNGQQDDHPRQKHGYNGQYSSAAPPAYPTPGRGPAQAHATKGRRNSGDILPDYESQMPRRSTHY</sequence>
<name>A0A0W0ETW3_MONRR</name>
<comment type="caution">
    <text evidence="2">The sequence shown here is derived from an EMBL/GenBank/DDBJ whole genome shotgun (WGS) entry which is preliminary data.</text>
</comment>
<evidence type="ECO:0000313" key="3">
    <source>
        <dbReference type="Proteomes" id="UP000054988"/>
    </source>
</evidence>